<dbReference type="EMBL" id="WHUW01000013">
    <property type="protein sequence ID" value="KAF8440001.1"/>
    <property type="molecule type" value="Genomic_DNA"/>
</dbReference>
<proteinExistence type="predicted"/>
<protein>
    <submittedName>
        <fullName evidence="1">Uncharacterized protein</fullName>
    </submittedName>
</protein>
<sequence length="109" mass="12324">MSYNIQSALGSLALNNYLSLAIVTAVVYDYSEWIVWEHSVFMTIATLNPVLTFSKEIEYIWVRNCPLSSKYNGPNAFTVQTLDLGFHDVRYIGLCWIMTGALSTFKGTK</sequence>
<dbReference type="Proteomes" id="UP001194468">
    <property type="component" value="Unassembled WGS sequence"/>
</dbReference>
<evidence type="ECO:0000313" key="1">
    <source>
        <dbReference type="EMBL" id="KAF8440001.1"/>
    </source>
</evidence>
<name>A0AAD4GEY8_BOLED</name>
<gene>
    <name evidence="1" type="ORF">L210DRAFT_1061587</name>
</gene>
<organism evidence="1 2">
    <name type="scientific">Boletus edulis BED1</name>
    <dbReference type="NCBI Taxonomy" id="1328754"/>
    <lineage>
        <taxon>Eukaryota</taxon>
        <taxon>Fungi</taxon>
        <taxon>Dikarya</taxon>
        <taxon>Basidiomycota</taxon>
        <taxon>Agaricomycotina</taxon>
        <taxon>Agaricomycetes</taxon>
        <taxon>Agaricomycetidae</taxon>
        <taxon>Boletales</taxon>
        <taxon>Boletineae</taxon>
        <taxon>Boletaceae</taxon>
        <taxon>Boletoideae</taxon>
        <taxon>Boletus</taxon>
    </lineage>
</organism>
<keyword evidence="2" id="KW-1185">Reference proteome</keyword>
<comment type="caution">
    <text evidence="1">The sequence shown here is derived from an EMBL/GenBank/DDBJ whole genome shotgun (WGS) entry which is preliminary data.</text>
</comment>
<reference evidence="1" key="1">
    <citation type="submission" date="2019-10" db="EMBL/GenBank/DDBJ databases">
        <authorList>
            <consortium name="DOE Joint Genome Institute"/>
            <person name="Kuo A."/>
            <person name="Miyauchi S."/>
            <person name="Kiss E."/>
            <person name="Drula E."/>
            <person name="Kohler A."/>
            <person name="Sanchez-Garcia M."/>
            <person name="Andreopoulos B."/>
            <person name="Barry K.W."/>
            <person name="Bonito G."/>
            <person name="Buee M."/>
            <person name="Carver A."/>
            <person name="Chen C."/>
            <person name="Cichocki N."/>
            <person name="Clum A."/>
            <person name="Culley D."/>
            <person name="Crous P.W."/>
            <person name="Fauchery L."/>
            <person name="Girlanda M."/>
            <person name="Hayes R."/>
            <person name="Keri Z."/>
            <person name="LaButti K."/>
            <person name="Lipzen A."/>
            <person name="Lombard V."/>
            <person name="Magnuson J."/>
            <person name="Maillard F."/>
            <person name="Morin E."/>
            <person name="Murat C."/>
            <person name="Nolan M."/>
            <person name="Ohm R."/>
            <person name="Pangilinan J."/>
            <person name="Pereira M."/>
            <person name="Perotto S."/>
            <person name="Peter M."/>
            <person name="Riley R."/>
            <person name="Sitrit Y."/>
            <person name="Stielow B."/>
            <person name="Szollosi G."/>
            <person name="Zifcakova L."/>
            <person name="Stursova M."/>
            <person name="Spatafora J.W."/>
            <person name="Tedersoo L."/>
            <person name="Vaario L.-M."/>
            <person name="Yamada A."/>
            <person name="Yan M."/>
            <person name="Wang P."/>
            <person name="Xu J."/>
            <person name="Bruns T."/>
            <person name="Baldrian P."/>
            <person name="Vilgalys R."/>
            <person name="Henrissat B."/>
            <person name="Grigoriev I.V."/>
            <person name="Hibbett D."/>
            <person name="Nagy L.G."/>
            <person name="Martin F.M."/>
        </authorList>
    </citation>
    <scope>NUCLEOTIDE SEQUENCE</scope>
    <source>
        <strain evidence="1">BED1</strain>
    </source>
</reference>
<evidence type="ECO:0000313" key="2">
    <source>
        <dbReference type="Proteomes" id="UP001194468"/>
    </source>
</evidence>
<dbReference type="AlphaFoldDB" id="A0AAD4GEY8"/>
<accession>A0AAD4GEY8</accession>
<reference evidence="1" key="2">
    <citation type="journal article" date="2020" name="Nat. Commun.">
        <title>Large-scale genome sequencing of mycorrhizal fungi provides insights into the early evolution of symbiotic traits.</title>
        <authorList>
            <person name="Miyauchi S."/>
            <person name="Kiss E."/>
            <person name="Kuo A."/>
            <person name="Drula E."/>
            <person name="Kohler A."/>
            <person name="Sanchez-Garcia M."/>
            <person name="Morin E."/>
            <person name="Andreopoulos B."/>
            <person name="Barry K.W."/>
            <person name="Bonito G."/>
            <person name="Buee M."/>
            <person name="Carver A."/>
            <person name="Chen C."/>
            <person name="Cichocki N."/>
            <person name="Clum A."/>
            <person name="Culley D."/>
            <person name="Crous P.W."/>
            <person name="Fauchery L."/>
            <person name="Girlanda M."/>
            <person name="Hayes R.D."/>
            <person name="Keri Z."/>
            <person name="LaButti K."/>
            <person name="Lipzen A."/>
            <person name="Lombard V."/>
            <person name="Magnuson J."/>
            <person name="Maillard F."/>
            <person name="Murat C."/>
            <person name="Nolan M."/>
            <person name="Ohm R.A."/>
            <person name="Pangilinan J."/>
            <person name="Pereira M.F."/>
            <person name="Perotto S."/>
            <person name="Peter M."/>
            <person name="Pfister S."/>
            <person name="Riley R."/>
            <person name="Sitrit Y."/>
            <person name="Stielow J.B."/>
            <person name="Szollosi G."/>
            <person name="Zifcakova L."/>
            <person name="Stursova M."/>
            <person name="Spatafora J.W."/>
            <person name="Tedersoo L."/>
            <person name="Vaario L.M."/>
            <person name="Yamada A."/>
            <person name="Yan M."/>
            <person name="Wang P."/>
            <person name="Xu J."/>
            <person name="Bruns T."/>
            <person name="Baldrian P."/>
            <person name="Vilgalys R."/>
            <person name="Dunand C."/>
            <person name="Henrissat B."/>
            <person name="Grigoriev I.V."/>
            <person name="Hibbett D."/>
            <person name="Nagy L.G."/>
            <person name="Martin F.M."/>
        </authorList>
    </citation>
    <scope>NUCLEOTIDE SEQUENCE</scope>
    <source>
        <strain evidence="1">BED1</strain>
    </source>
</reference>